<dbReference type="AlphaFoldDB" id="A0A1H0UDU4"/>
<feature type="chain" id="PRO_5011753486" evidence="1">
    <location>
        <begin position="27"/>
        <end position="404"/>
    </location>
</feature>
<name>A0A1H0UDU4_9BURK</name>
<dbReference type="Proteomes" id="UP000199317">
    <property type="component" value="Unassembled WGS sequence"/>
</dbReference>
<keyword evidence="3" id="KW-1185">Reference proteome</keyword>
<protein>
    <submittedName>
        <fullName evidence="2">Spherulation-specific family 4</fullName>
    </submittedName>
</protein>
<evidence type="ECO:0000313" key="3">
    <source>
        <dbReference type="Proteomes" id="UP000199317"/>
    </source>
</evidence>
<gene>
    <name evidence="2" type="ORF">SAMN04489708_11962</name>
</gene>
<organism evidence="2 3">
    <name type="scientific">Paracidovorax cattleyae</name>
    <dbReference type="NCBI Taxonomy" id="80868"/>
    <lineage>
        <taxon>Bacteria</taxon>
        <taxon>Pseudomonadati</taxon>
        <taxon>Pseudomonadota</taxon>
        <taxon>Betaproteobacteria</taxon>
        <taxon>Burkholderiales</taxon>
        <taxon>Comamonadaceae</taxon>
        <taxon>Paracidovorax</taxon>
    </lineage>
</organism>
<feature type="signal peptide" evidence="1">
    <location>
        <begin position="1"/>
        <end position="26"/>
    </location>
</feature>
<evidence type="ECO:0000256" key="1">
    <source>
        <dbReference type="SAM" id="SignalP"/>
    </source>
</evidence>
<accession>A0A1H0UDU4</accession>
<dbReference type="EMBL" id="FNJL01000019">
    <property type="protein sequence ID" value="SDP64407.1"/>
    <property type="molecule type" value="Genomic_DNA"/>
</dbReference>
<dbReference type="OrthoDB" id="508445at2"/>
<dbReference type="Pfam" id="PF12138">
    <property type="entry name" value="Spherulin4"/>
    <property type="match status" value="1"/>
</dbReference>
<sequence length="404" mass="41207">MAQPIFPNARAALPACLLAAAGLLGACGGGGSAGENTGAATTSPTAQDAKASALPATALAFTAPDDGSDVFDVGTAVGVSVEAPGAEDGATVVFSAGTAAILPVAATVRAGTASASFTASVPGPQVISATLASSSGAASASRTVYARPAPAPIEVLVPAYFYPSEGSPWDALGAGARAYPGVAVTAILNPDNGVFKRANPEFTAAAGSFVQSGGRLLGYVYTRYGARSASTVKRNIDSYLQLYGRGLISGFFIDEMSTSPKRLAYYLDLYTYIKGRDAGLRVVGNPGTQSTSGYLGAADTLVNFENRSPAFAGYDPRADGGWLYQAANTRQAALLHDAPDCAAMQQAVRAAATPLRNTGMLYVTDDQFNPDTGEGNPWDTLPGYWLRFLGTVDAVNRGATLPAC</sequence>
<dbReference type="PANTHER" id="PTHR35040:SF9">
    <property type="entry name" value="4-LIKE CELL SURFACE PROTEIN, PUTATIVE (AFU_ORTHOLOGUE AFUA_4G14080)-RELATED"/>
    <property type="match status" value="1"/>
</dbReference>
<dbReference type="PANTHER" id="PTHR35040">
    <property type="match status" value="1"/>
</dbReference>
<dbReference type="InterPro" id="IPR021986">
    <property type="entry name" value="Spherulin4"/>
</dbReference>
<keyword evidence="1" id="KW-0732">Signal</keyword>
<reference evidence="3" key="1">
    <citation type="submission" date="2016-10" db="EMBL/GenBank/DDBJ databases">
        <authorList>
            <person name="Varghese N."/>
            <person name="Submissions S."/>
        </authorList>
    </citation>
    <scope>NUCLEOTIDE SEQUENCE [LARGE SCALE GENOMIC DNA]</scope>
    <source>
        <strain evidence="3">DSM 17101</strain>
    </source>
</reference>
<dbReference type="RefSeq" id="WP_092835953.1">
    <property type="nucleotide sequence ID" value="NZ_CP028290.1"/>
</dbReference>
<evidence type="ECO:0000313" key="2">
    <source>
        <dbReference type="EMBL" id="SDP64407.1"/>
    </source>
</evidence>
<proteinExistence type="predicted"/>